<dbReference type="GeneID" id="100906665"/>
<dbReference type="InterPro" id="IPR027032">
    <property type="entry name" value="Twinkle-like"/>
</dbReference>
<evidence type="ECO:0000313" key="2">
    <source>
        <dbReference type="Proteomes" id="UP000694867"/>
    </source>
</evidence>
<organism evidence="2 3">
    <name type="scientific">Galendromus occidentalis</name>
    <name type="common">western predatory mite</name>
    <dbReference type="NCBI Taxonomy" id="34638"/>
    <lineage>
        <taxon>Eukaryota</taxon>
        <taxon>Metazoa</taxon>
        <taxon>Ecdysozoa</taxon>
        <taxon>Arthropoda</taxon>
        <taxon>Chelicerata</taxon>
        <taxon>Arachnida</taxon>
        <taxon>Acari</taxon>
        <taxon>Parasitiformes</taxon>
        <taxon>Mesostigmata</taxon>
        <taxon>Gamasina</taxon>
        <taxon>Phytoseioidea</taxon>
        <taxon>Phytoseiidae</taxon>
        <taxon>Typhlodrominae</taxon>
        <taxon>Galendromus</taxon>
    </lineage>
</organism>
<dbReference type="GO" id="GO:0006264">
    <property type="term" value="P:mitochondrial DNA replication"/>
    <property type="evidence" value="ECO:0007669"/>
    <property type="project" value="TreeGrafter"/>
</dbReference>
<accession>A0AAJ6QVE5</accession>
<dbReference type="InterPro" id="IPR007694">
    <property type="entry name" value="DNA_helicase_DnaB-like_C"/>
</dbReference>
<dbReference type="AlphaFoldDB" id="A0AAJ6QVE5"/>
<dbReference type="GO" id="GO:0005524">
    <property type="term" value="F:ATP binding"/>
    <property type="evidence" value="ECO:0007669"/>
    <property type="project" value="InterPro"/>
</dbReference>
<dbReference type="CDD" id="cd01122">
    <property type="entry name" value="Twinkle_C"/>
    <property type="match status" value="1"/>
</dbReference>
<dbReference type="RefSeq" id="XP_003747032.2">
    <property type="nucleotide sequence ID" value="XM_003746984.2"/>
</dbReference>
<sequence>MPKSVHAIKVLLNRAKIPFQVGSTCLRVRCPNCSSGSDDKRGYLNSTSGTFFCPDCELVADWGEFKRALESDYRVEPNAELQTAAFPTAGELEEVQRRLSSAVEMASVRTKDIDQVLSTLDLGRIKGSFLKLSKYRISYDDSGDPKLVLPVLDIRKRLIALTYVGGGGDVETFPRSGMAGCFSTEDTVTADNRVVLVPHPADAILVTQQTRMTSIAVESTAQLPVTRLPLFEKFGKIVIWFNATNEHWQDALLYARKLGNDRTSFLRQVPQFSRPLTTEKISAALSTEKPMAHKSVIVFDDLREAVRDTLMKWESACGVKWTRFPALNKYLKGHRRGELTIFTGQTGSGKTTFLSELSLDLMMQGVPTLWGSFEINNVRLLRCLMTQFALVPLTENMARFDEIADEFQKLPLFMLKFHGQESINNVVEAMMHAVYVHDIQHVILDNLQFMMGVAVERFQLQDTIVSTLRRFATEYNVHITLVVHPRKEKDDDPLCTASIFGTGKVSQEADNVLILQTSARGSKFVQVKKNRFDGDLGAFPLHFDKQSLSYWKNLPRPVDNGAKARWQNGRKPQRS</sequence>
<dbReference type="PANTHER" id="PTHR12873:SF0">
    <property type="entry name" value="TWINKLE MTDNA HELICASE"/>
    <property type="match status" value="1"/>
</dbReference>
<protein>
    <submittedName>
        <fullName evidence="3">Twinkle protein, mitochondrial</fullName>
    </submittedName>
</protein>
<proteinExistence type="predicted"/>
<evidence type="ECO:0000313" key="3">
    <source>
        <dbReference type="RefSeq" id="XP_003747032.2"/>
    </source>
</evidence>
<name>A0AAJ6QVE5_9ACAR</name>
<dbReference type="InterPro" id="IPR027417">
    <property type="entry name" value="P-loop_NTPase"/>
</dbReference>
<dbReference type="GO" id="GO:0003697">
    <property type="term" value="F:single-stranded DNA binding"/>
    <property type="evidence" value="ECO:0007669"/>
    <property type="project" value="InterPro"/>
</dbReference>
<dbReference type="SUPFAM" id="SSF52540">
    <property type="entry name" value="P-loop containing nucleoside triphosphate hydrolases"/>
    <property type="match status" value="1"/>
</dbReference>
<dbReference type="Proteomes" id="UP000694867">
    <property type="component" value="Unplaced"/>
</dbReference>
<evidence type="ECO:0000259" key="1">
    <source>
        <dbReference type="PROSITE" id="PS51199"/>
    </source>
</evidence>
<dbReference type="GO" id="GO:0005739">
    <property type="term" value="C:mitochondrion"/>
    <property type="evidence" value="ECO:0007669"/>
    <property type="project" value="TreeGrafter"/>
</dbReference>
<dbReference type="GO" id="GO:0043139">
    <property type="term" value="F:5'-3' DNA helicase activity"/>
    <property type="evidence" value="ECO:0007669"/>
    <property type="project" value="InterPro"/>
</dbReference>
<dbReference type="CTD" id="34307"/>
<dbReference type="PANTHER" id="PTHR12873">
    <property type="entry name" value="T7-LIKE MITOCHONDRIAL DNA HELICASE"/>
    <property type="match status" value="1"/>
</dbReference>
<dbReference type="Pfam" id="PF13481">
    <property type="entry name" value="AAA_25"/>
    <property type="match status" value="1"/>
</dbReference>
<reference evidence="3" key="1">
    <citation type="submission" date="2025-08" db="UniProtKB">
        <authorList>
            <consortium name="RefSeq"/>
        </authorList>
    </citation>
    <scope>IDENTIFICATION</scope>
</reference>
<dbReference type="Gene3D" id="3.40.50.300">
    <property type="entry name" value="P-loop containing nucleotide triphosphate hydrolases"/>
    <property type="match status" value="1"/>
</dbReference>
<dbReference type="PROSITE" id="PS51199">
    <property type="entry name" value="SF4_HELICASE"/>
    <property type="match status" value="1"/>
</dbReference>
<keyword evidence="2" id="KW-1185">Reference proteome</keyword>
<gene>
    <name evidence="3" type="primary">LOC100906665</name>
</gene>
<feature type="domain" description="SF4 helicase" evidence="1">
    <location>
        <begin position="313"/>
        <end position="557"/>
    </location>
</feature>
<dbReference type="KEGG" id="goe:100906665"/>